<name>A0A1S1YVN1_FLAPC</name>
<proteinExistence type="predicted"/>
<dbReference type="InterPro" id="IPR034660">
    <property type="entry name" value="DinB/YfiT-like"/>
</dbReference>
<dbReference type="EMBL" id="JRYR02000001">
    <property type="protein sequence ID" value="OHX65084.1"/>
    <property type="molecule type" value="Genomic_DNA"/>
</dbReference>
<dbReference type="Pfam" id="PF12867">
    <property type="entry name" value="DinB_2"/>
    <property type="match status" value="1"/>
</dbReference>
<keyword evidence="3" id="KW-1185">Reference proteome</keyword>
<accession>A0A1S1YVN1</accession>
<dbReference type="RefSeq" id="WP_044226517.1">
    <property type="nucleotide sequence ID" value="NZ_JRYR02000001.1"/>
</dbReference>
<protein>
    <recommendedName>
        <fullName evidence="1">DinB-like domain-containing protein</fullName>
    </recommendedName>
</protein>
<dbReference type="SUPFAM" id="SSF109854">
    <property type="entry name" value="DinB/YfiT-like putative metalloenzymes"/>
    <property type="match status" value="1"/>
</dbReference>
<dbReference type="InterPro" id="IPR024775">
    <property type="entry name" value="DinB-like"/>
</dbReference>
<reference evidence="2 3" key="1">
    <citation type="journal article" date="2012" name="Int. J. Syst. Evol. Microbiol.">
        <title>Flammeovirga pacifica sp. nov., isolated from deep-sea sediment.</title>
        <authorList>
            <person name="Xu H."/>
            <person name="Fu Y."/>
            <person name="Yang N."/>
            <person name="Ding Z."/>
            <person name="Lai Q."/>
            <person name="Zeng R."/>
        </authorList>
    </citation>
    <scope>NUCLEOTIDE SEQUENCE [LARGE SCALE GENOMIC DNA]</scope>
    <source>
        <strain evidence="3">DSM 24597 / LMG 26175 / WPAGA1</strain>
    </source>
</reference>
<dbReference type="Proteomes" id="UP000179797">
    <property type="component" value="Unassembled WGS sequence"/>
</dbReference>
<dbReference type="AlphaFoldDB" id="A0A1S1YVN1"/>
<evidence type="ECO:0000313" key="3">
    <source>
        <dbReference type="Proteomes" id="UP000179797"/>
    </source>
</evidence>
<evidence type="ECO:0000259" key="1">
    <source>
        <dbReference type="Pfam" id="PF12867"/>
    </source>
</evidence>
<feature type="domain" description="DinB-like" evidence="1">
    <location>
        <begin position="23"/>
        <end position="176"/>
    </location>
</feature>
<evidence type="ECO:0000313" key="2">
    <source>
        <dbReference type="EMBL" id="OHX65084.1"/>
    </source>
</evidence>
<dbReference type="OrthoDB" id="1524454at2"/>
<comment type="caution">
    <text evidence="2">The sequence shown here is derived from an EMBL/GenBank/DDBJ whole genome shotgun (WGS) entry which is preliminary data.</text>
</comment>
<gene>
    <name evidence="2" type="ORF">NH26_01320</name>
</gene>
<dbReference type="STRING" id="915059.NH26_01320"/>
<dbReference type="Gene3D" id="1.20.120.450">
    <property type="entry name" value="dinb family like domain"/>
    <property type="match status" value="1"/>
</dbReference>
<sequence>MKIAYQSLLQSLNNDLDQNLEKLQVLQSLLVTELNLRSNEKSWSILECIHHLNLYGEYYIPHLEKALLKSQKRNHEVYKSGWLGNYFSNMMAPKENIVKNPMPAPSDKNPIGSNLDTSVLDVRHQQIDKLKQLLLQANELNLEKVRIPITISKWIKLKTGDTFRFLIAHEVRHFLQCQNIIKNNGIKIRNVKNLSSE</sequence>
<organism evidence="2 3">
    <name type="scientific">Flammeovirga pacifica</name>
    <dbReference type="NCBI Taxonomy" id="915059"/>
    <lineage>
        <taxon>Bacteria</taxon>
        <taxon>Pseudomonadati</taxon>
        <taxon>Bacteroidota</taxon>
        <taxon>Cytophagia</taxon>
        <taxon>Cytophagales</taxon>
        <taxon>Flammeovirgaceae</taxon>
        <taxon>Flammeovirga</taxon>
    </lineage>
</organism>